<dbReference type="Pfam" id="PF01875">
    <property type="entry name" value="Memo"/>
    <property type="match status" value="1"/>
</dbReference>
<evidence type="ECO:0000313" key="3">
    <source>
        <dbReference type="Proteomes" id="UP001595791"/>
    </source>
</evidence>
<accession>A0ABV8MUH6</accession>
<dbReference type="CDD" id="cd07361">
    <property type="entry name" value="MEMO_like"/>
    <property type="match status" value="1"/>
</dbReference>
<protein>
    <submittedName>
        <fullName evidence="2">AmmeMemoRadiSam system protein B</fullName>
    </submittedName>
</protein>
<dbReference type="PANTHER" id="PTHR11060">
    <property type="entry name" value="PROTEIN MEMO1"/>
    <property type="match status" value="1"/>
</dbReference>
<dbReference type="EMBL" id="JBHSBU010000001">
    <property type="protein sequence ID" value="MFC4160636.1"/>
    <property type="molecule type" value="Genomic_DNA"/>
</dbReference>
<dbReference type="Gene3D" id="3.40.830.10">
    <property type="entry name" value="LigB-like"/>
    <property type="match status" value="1"/>
</dbReference>
<evidence type="ECO:0000256" key="1">
    <source>
        <dbReference type="ARBA" id="ARBA00006315"/>
    </source>
</evidence>
<sequence length="268" mass="28316">MPTDHTVRPPAVAGVFYPEDREVLLDTVDALLHPALTAPELSAKILVVPHATYQVCAPVAACAYRTLRGRSIERVVLLGPAHRAPLRGLALPGVTAFSTPLGEVALDAELAARALALSQVTTVPGAHTFEHSLEVQLPFLQRLLPQFTILPLAVGAALADEVADVLEQVWGGPETLIVVSSDLSHYLPYALAQRVDKQTCNTLLTLDGIISHDQACGATPLNGLVRAAQRHGLRPHLLDLRNSGDTAGEAGCVVGFAALAYTEPVAHA</sequence>
<evidence type="ECO:0000313" key="2">
    <source>
        <dbReference type="EMBL" id="MFC4160636.1"/>
    </source>
</evidence>
<dbReference type="RefSeq" id="WP_378165683.1">
    <property type="nucleotide sequence ID" value="NZ_JBHSBU010000001.1"/>
</dbReference>
<comment type="caution">
    <text evidence="2">The sequence shown here is derived from an EMBL/GenBank/DDBJ whole genome shotgun (WGS) entry which is preliminary data.</text>
</comment>
<dbReference type="NCBIfam" id="TIGR04336">
    <property type="entry name" value="AmmeMemoSam_B"/>
    <property type="match status" value="1"/>
</dbReference>
<dbReference type="Proteomes" id="UP001595791">
    <property type="component" value="Unassembled WGS sequence"/>
</dbReference>
<proteinExistence type="inferred from homology"/>
<dbReference type="PANTHER" id="PTHR11060:SF0">
    <property type="entry name" value="PROTEIN MEMO1"/>
    <property type="match status" value="1"/>
</dbReference>
<organism evidence="2 3">
    <name type="scientific">Chitinimonas lacunae</name>
    <dbReference type="NCBI Taxonomy" id="1963018"/>
    <lineage>
        <taxon>Bacteria</taxon>
        <taxon>Pseudomonadati</taxon>
        <taxon>Pseudomonadota</taxon>
        <taxon>Betaproteobacteria</taxon>
        <taxon>Neisseriales</taxon>
        <taxon>Chitinibacteraceae</taxon>
        <taxon>Chitinimonas</taxon>
    </lineage>
</organism>
<dbReference type="InterPro" id="IPR002737">
    <property type="entry name" value="MEMO1_fam"/>
</dbReference>
<comment type="similarity">
    <text evidence="1">Belongs to the MEMO1 family.</text>
</comment>
<name>A0ABV8MUH6_9NEIS</name>
<gene>
    <name evidence="2" type="primary">amrB</name>
    <name evidence="2" type="ORF">ACFOW7_14950</name>
</gene>
<keyword evidence="3" id="KW-1185">Reference proteome</keyword>
<reference evidence="3" key="1">
    <citation type="journal article" date="2019" name="Int. J. Syst. Evol. Microbiol.">
        <title>The Global Catalogue of Microorganisms (GCM) 10K type strain sequencing project: providing services to taxonomists for standard genome sequencing and annotation.</title>
        <authorList>
            <consortium name="The Broad Institute Genomics Platform"/>
            <consortium name="The Broad Institute Genome Sequencing Center for Infectious Disease"/>
            <person name="Wu L."/>
            <person name="Ma J."/>
        </authorList>
    </citation>
    <scope>NUCLEOTIDE SEQUENCE [LARGE SCALE GENOMIC DNA]</scope>
    <source>
        <strain evidence="3">LMG 29894</strain>
    </source>
</reference>